<dbReference type="InterPro" id="IPR045339">
    <property type="entry name" value="DUF6534"/>
</dbReference>
<feature type="transmembrane region" description="Helical" evidence="1">
    <location>
        <begin position="46"/>
        <end position="70"/>
    </location>
</feature>
<keyword evidence="1" id="KW-0812">Transmembrane</keyword>
<dbReference type="PANTHER" id="PTHR40465">
    <property type="entry name" value="CHROMOSOME 1, WHOLE GENOME SHOTGUN SEQUENCE"/>
    <property type="match status" value="1"/>
</dbReference>
<protein>
    <recommendedName>
        <fullName evidence="2">DUF6534 domain-containing protein</fullName>
    </recommendedName>
</protein>
<evidence type="ECO:0000313" key="3">
    <source>
        <dbReference type="EMBL" id="KAK7443775.1"/>
    </source>
</evidence>
<keyword evidence="1" id="KW-0472">Membrane</keyword>
<evidence type="ECO:0000259" key="2">
    <source>
        <dbReference type="Pfam" id="PF20152"/>
    </source>
</evidence>
<keyword evidence="1" id="KW-1133">Transmembrane helix</keyword>
<accession>A0ABR1IXG6</accession>
<evidence type="ECO:0000256" key="1">
    <source>
        <dbReference type="SAM" id="Phobius"/>
    </source>
</evidence>
<dbReference type="EMBL" id="JBANRG010000053">
    <property type="protein sequence ID" value="KAK7443775.1"/>
    <property type="molecule type" value="Genomic_DNA"/>
</dbReference>
<dbReference type="PANTHER" id="PTHR40465:SF1">
    <property type="entry name" value="DUF6534 DOMAIN-CONTAINING PROTEIN"/>
    <property type="match status" value="1"/>
</dbReference>
<feature type="transmembrane region" description="Helical" evidence="1">
    <location>
        <begin position="20"/>
        <end position="39"/>
    </location>
</feature>
<feature type="transmembrane region" description="Helical" evidence="1">
    <location>
        <begin position="152"/>
        <end position="173"/>
    </location>
</feature>
<feature type="domain" description="DUF6534" evidence="2">
    <location>
        <begin position="92"/>
        <end position="176"/>
    </location>
</feature>
<reference evidence="3 4" key="1">
    <citation type="submission" date="2024-01" db="EMBL/GenBank/DDBJ databases">
        <title>A draft genome for the cacao thread blight pathogen Marasmiellus scandens.</title>
        <authorList>
            <person name="Baruah I.K."/>
            <person name="Leung J."/>
            <person name="Bukari Y."/>
            <person name="Amoako-Attah I."/>
            <person name="Meinhardt L.W."/>
            <person name="Bailey B.A."/>
            <person name="Cohen S.P."/>
        </authorList>
    </citation>
    <scope>NUCLEOTIDE SEQUENCE [LARGE SCALE GENOMIC DNA]</scope>
    <source>
        <strain evidence="3 4">GH-19</strain>
    </source>
</reference>
<keyword evidence="4" id="KW-1185">Reference proteome</keyword>
<sequence length="247" mass="27475">MDFQDPEKLKQYSWDLRASVALAAIICFIVQVFFSYRVFLLSQIRYYFAVYASLAVIRLGCSITLASQPIFDITILVSEFRWLVILGTALGAFIDFSNTTALCILLKTKQGSIKGTNQLINRLILWTIETGLLTSICDILQLIMVVCLKGKLVWIFFFIQSAKLYANVVLASLNGRISLRTAQAKSHILPSTIGPRGSRTDATSNQLEVRIEMSVDRVITRSDSPSCGDVNSKVVDSGDGLIRHVLE</sequence>
<organism evidence="3 4">
    <name type="scientific">Marasmiellus scandens</name>
    <dbReference type="NCBI Taxonomy" id="2682957"/>
    <lineage>
        <taxon>Eukaryota</taxon>
        <taxon>Fungi</taxon>
        <taxon>Dikarya</taxon>
        <taxon>Basidiomycota</taxon>
        <taxon>Agaricomycotina</taxon>
        <taxon>Agaricomycetes</taxon>
        <taxon>Agaricomycetidae</taxon>
        <taxon>Agaricales</taxon>
        <taxon>Marasmiineae</taxon>
        <taxon>Omphalotaceae</taxon>
        <taxon>Marasmiellus</taxon>
    </lineage>
</organism>
<name>A0ABR1IXG6_9AGAR</name>
<feature type="transmembrane region" description="Helical" evidence="1">
    <location>
        <begin position="126"/>
        <end position="146"/>
    </location>
</feature>
<evidence type="ECO:0000313" key="4">
    <source>
        <dbReference type="Proteomes" id="UP001498398"/>
    </source>
</evidence>
<dbReference type="Pfam" id="PF20152">
    <property type="entry name" value="DUF6534"/>
    <property type="match status" value="1"/>
</dbReference>
<proteinExistence type="predicted"/>
<comment type="caution">
    <text evidence="3">The sequence shown here is derived from an EMBL/GenBank/DDBJ whole genome shotgun (WGS) entry which is preliminary data.</text>
</comment>
<feature type="transmembrane region" description="Helical" evidence="1">
    <location>
        <begin position="82"/>
        <end position="106"/>
    </location>
</feature>
<gene>
    <name evidence="3" type="ORF">VKT23_015559</name>
</gene>
<dbReference type="Proteomes" id="UP001498398">
    <property type="component" value="Unassembled WGS sequence"/>
</dbReference>